<gene>
    <name evidence="6" type="ORF">SNE35_07880</name>
</gene>
<name>A0ABU5DF25_9BURK</name>
<dbReference type="PROSITE" id="PS51891">
    <property type="entry name" value="CENP_V_GFA"/>
    <property type="match status" value="1"/>
</dbReference>
<dbReference type="PANTHER" id="PTHR33337:SF40">
    <property type="entry name" value="CENP-V_GFA DOMAIN-CONTAINING PROTEIN-RELATED"/>
    <property type="match status" value="1"/>
</dbReference>
<keyword evidence="4" id="KW-0456">Lyase</keyword>
<proteinExistence type="inferred from homology"/>
<keyword evidence="2" id="KW-0479">Metal-binding</keyword>
<accession>A0ABU5DF25</accession>
<dbReference type="SUPFAM" id="SSF51316">
    <property type="entry name" value="Mss4-like"/>
    <property type="match status" value="1"/>
</dbReference>
<reference evidence="6 7" key="1">
    <citation type="submission" date="2023-11" db="EMBL/GenBank/DDBJ databases">
        <title>Paucibacter sp. nov., isolated from fresh soil in Korea.</title>
        <authorList>
            <person name="Le N.T.T."/>
        </authorList>
    </citation>
    <scope>NUCLEOTIDE SEQUENCE [LARGE SCALE GENOMIC DNA]</scope>
    <source>
        <strain evidence="6 7">R3-3</strain>
    </source>
</reference>
<evidence type="ECO:0000256" key="3">
    <source>
        <dbReference type="ARBA" id="ARBA00022833"/>
    </source>
</evidence>
<feature type="domain" description="CENP-V/GFA" evidence="5">
    <location>
        <begin position="5"/>
        <end position="121"/>
    </location>
</feature>
<dbReference type="Proteomes" id="UP001285263">
    <property type="component" value="Unassembled WGS sequence"/>
</dbReference>
<dbReference type="PANTHER" id="PTHR33337">
    <property type="entry name" value="GFA DOMAIN-CONTAINING PROTEIN"/>
    <property type="match status" value="1"/>
</dbReference>
<evidence type="ECO:0000313" key="7">
    <source>
        <dbReference type="Proteomes" id="UP001285263"/>
    </source>
</evidence>
<dbReference type="EMBL" id="JAXCLA010000002">
    <property type="protein sequence ID" value="MDY0744421.1"/>
    <property type="molecule type" value="Genomic_DNA"/>
</dbReference>
<evidence type="ECO:0000256" key="2">
    <source>
        <dbReference type="ARBA" id="ARBA00022723"/>
    </source>
</evidence>
<evidence type="ECO:0000313" key="6">
    <source>
        <dbReference type="EMBL" id="MDY0744421.1"/>
    </source>
</evidence>
<dbReference type="InterPro" id="IPR011057">
    <property type="entry name" value="Mss4-like_sf"/>
</dbReference>
<dbReference type="Pfam" id="PF04828">
    <property type="entry name" value="GFA"/>
    <property type="match status" value="1"/>
</dbReference>
<evidence type="ECO:0000259" key="5">
    <source>
        <dbReference type="PROSITE" id="PS51891"/>
    </source>
</evidence>
<comment type="similarity">
    <text evidence="1">Belongs to the Gfa family.</text>
</comment>
<dbReference type="InterPro" id="IPR006913">
    <property type="entry name" value="CENP-V/GFA"/>
</dbReference>
<dbReference type="Gene3D" id="3.90.1590.10">
    <property type="entry name" value="glutathione-dependent formaldehyde- activating enzyme (gfa)"/>
    <property type="match status" value="1"/>
</dbReference>
<protein>
    <submittedName>
        <fullName evidence="6">GFA family protein</fullName>
    </submittedName>
</protein>
<sequence>MNTTRTGGCLCGQVRYTLNAEPVISRICWCRDCQHLSSNGTVNVIFPSEAIEITGTPASYTSTAESGNQVSRRFCPRCGSHLFADSTGRPGLTVVRVGTLDDPSSVKPAANIWSASAPAWACLDETLDRVDRQPGPIKPR</sequence>
<keyword evidence="3" id="KW-0862">Zinc</keyword>
<evidence type="ECO:0000256" key="1">
    <source>
        <dbReference type="ARBA" id="ARBA00005495"/>
    </source>
</evidence>
<dbReference type="RefSeq" id="WP_320422309.1">
    <property type="nucleotide sequence ID" value="NZ_JAXCLA010000002.1"/>
</dbReference>
<comment type="caution">
    <text evidence="6">The sequence shown here is derived from an EMBL/GenBank/DDBJ whole genome shotgun (WGS) entry which is preliminary data.</text>
</comment>
<evidence type="ECO:0000256" key="4">
    <source>
        <dbReference type="ARBA" id="ARBA00023239"/>
    </source>
</evidence>
<keyword evidence="7" id="KW-1185">Reference proteome</keyword>
<organism evidence="6 7">
    <name type="scientific">Roseateles agri</name>
    <dbReference type="NCBI Taxonomy" id="3098619"/>
    <lineage>
        <taxon>Bacteria</taxon>
        <taxon>Pseudomonadati</taxon>
        <taxon>Pseudomonadota</taxon>
        <taxon>Betaproteobacteria</taxon>
        <taxon>Burkholderiales</taxon>
        <taxon>Sphaerotilaceae</taxon>
        <taxon>Roseateles</taxon>
    </lineage>
</organism>